<evidence type="ECO:0000259" key="5">
    <source>
        <dbReference type="Pfam" id="PF03936"/>
    </source>
</evidence>
<dbReference type="PANTHER" id="PTHR31225:SF98">
    <property type="entry name" value="TERPENE SYNTHASE 9-RELATED"/>
    <property type="match status" value="1"/>
</dbReference>
<dbReference type="SUPFAM" id="SSF48239">
    <property type="entry name" value="Terpenoid cyclases/Protein prenyltransferases"/>
    <property type="match status" value="1"/>
</dbReference>
<dbReference type="InterPro" id="IPR008949">
    <property type="entry name" value="Isoprenoid_synthase_dom_sf"/>
</dbReference>
<evidence type="ECO:0000259" key="4">
    <source>
        <dbReference type="Pfam" id="PF01397"/>
    </source>
</evidence>
<reference evidence="6 7" key="1">
    <citation type="submission" date="2019-07" db="EMBL/GenBank/DDBJ databases">
        <title>De Novo Assembly of kiwifruit Actinidia rufa.</title>
        <authorList>
            <person name="Sugita-Konishi S."/>
            <person name="Sato K."/>
            <person name="Mori E."/>
            <person name="Abe Y."/>
            <person name="Kisaki G."/>
            <person name="Hamano K."/>
            <person name="Suezawa K."/>
            <person name="Otani M."/>
            <person name="Fukuda T."/>
            <person name="Manabe T."/>
            <person name="Gomi K."/>
            <person name="Tabuchi M."/>
            <person name="Akimitsu K."/>
            <person name="Kataoka I."/>
        </authorList>
    </citation>
    <scope>NUCLEOTIDE SEQUENCE [LARGE SCALE GENOMIC DNA]</scope>
    <source>
        <strain evidence="7">cv. Fuchu</strain>
    </source>
</reference>
<accession>A0A7J0G482</accession>
<keyword evidence="2" id="KW-0460">Magnesium</keyword>
<dbReference type="GO" id="GO:0000287">
    <property type="term" value="F:magnesium ion binding"/>
    <property type="evidence" value="ECO:0007669"/>
    <property type="project" value="InterPro"/>
</dbReference>
<dbReference type="EMBL" id="BJWL01000017">
    <property type="protein sequence ID" value="GFZ05558.1"/>
    <property type="molecule type" value="Genomic_DNA"/>
</dbReference>
<dbReference type="SFLD" id="SFLDG01019">
    <property type="entry name" value="Terpene_Cyclase_Like_1_C_Termi"/>
    <property type="match status" value="1"/>
</dbReference>
<dbReference type="Gene3D" id="1.10.600.10">
    <property type="entry name" value="Farnesyl Diphosphate Synthase"/>
    <property type="match status" value="1"/>
</dbReference>
<keyword evidence="1" id="KW-0479">Metal-binding</keyword>
<comment type="caution">
    <text evidence="6">The sequence shown here is derived from an EMBL/GenBank/DDBJ whole genome shotgun (WGS) entry which is preliminary data.</text>
</comment>
<dbReference type="InterPro" id="IPR005630">
    <property type="entry name" value="Terpene_synthase_metal-bd"/>
</dbReference>
<protein>
    <submittedName>
        <fullName evidence="6">Terpene synthase 03</fullName>
    </submittedName>
</protein>
<evidence type="ECO:0000313" key="6">
    <source>
        <dbReference type="EMBL" id="GFZ05558.1"/>
    </source>
</evidence>
<dbReference type="Pfam" id="PF01397">
    <property type="entry name" value="Terpene_synth"/>
    <property type="match status" value="1"/>
</dbReference>
<sequence>MLHYPKMSKTNKFQVKERRSANYHPSVWDPKLIESLSTPYNYEVYGTKLDNLKQEARKLLKSTRDPSSLKIIDSLQRLGVAYHFEEEIEEILNLVHFNEGLDFYTTALQFRLLREHGYRISSDVFDKFKCGEEGRFMEKLSKDVIGLLSLYEASHYGMHGEDDLEENQAILCQTFEVFNRKDGYQTNKTSSRISRIPPTLEDAELDYNLVQSVHQNEVKELTKWWMDLGLKEKLIFSRDRLMENYLWAMGIVSEPRFSNCRKGLTKFVCLLSVIDDMYDIYGSLDELKHFTDAVDRWDMKATDELPEYMKICYLAMFNFGNEIAYDVLRDHGLNVISYIKEAWGNLCRSYLVEARWFYGGYTATLDEYLQNAWVSVGGPGAIAHACLLLGSPDNQNFS</sequence>
<dbReference type="InterPro" id="IPR036965">
    <property type="entry name" value="Terpene_synth_N_sf"/>
</dbReference>
<evidence type="ECO:0000313" key="7">
    <source>
        <dbReference type="Proteomes" id="UP000585474"/>
    </source>
</evidence>
<dbReference type="InterPro" id="IPR008930">
    <property type="entry name" value="Terpenoid_cyclase/PrenylTrfase"/>
</dbReference>
<dbReference type="InterPro" id="IPR050148">
    <property type="entry name" value="Terpene_synthase-like"/>
</dbReference>
<dbReference type="SUPFAM" id="SSF48576">
    <property type="entry name" value="Terpenoid synthases"/>
    <property type="match status" value="1"/>
</dbReference>
<feature type="domain" description="Terpene synthase metal-binding" evidence="5">
    <location>
        <begin position="227"/>
        <end position="391"/>
    </location>
</feature>
<dbReference type="PANTHER" id="PTHR31225">
    <property type="entry name" value="OS04G0344100 PROTEIN-RELATED"/>
    <property type="match status" value="1"/>
</dbReference>
<keyword evidence="3" id="KW-0456">Lyase</keyword>
<gene>
    <name evidence="6" type="ORF">Acr_17g0011300</name>
</gene>
<dbReference type="AlphaFoldDB" id="A0A7J0G482"/>
<dbReference type="GO" id="GO:0010333">
    <property type="term" value="F:terpene synthase activity"/>
    <property type="evidence" value="ECO:0007669"/>
    <property type="project" value="InterPro"/>
</dbReference>
<dbReference type="Pfam" id="PF03936">
    <property type="entry name" value="Terpene_synth_C"/>
    <property type="match status" value="1"/>
</dbReference>
<dbReference type="SFLD" id="SFLDS00005">
    <property type="entry name" value="Isoprenoid_Synthase_Type_I"/>
    <property type="match status" value="1"/>
</dbReference>
<dbReference type="InterPro" id="IPR034741">
    <property type="entry name" value="Terpene_cyclase-like_1_C"/>
</dbReference>
<name>A0A7J0G482_9ERIC</name>
<dbReference type="OrthoDB" id="1936865at2759"/>
<keyword evidence="7" id="KW-1185">Reference proteome</keyword>
<dbReference type="GO" id="GO:0016114">
    <property type="term" value="P:terpenoid biosynthetic process"/>
    <property type="evidence" value="ECO:0007669"/>
    <property type="project" value="InterPro"/>
</dbReference>
<dbReference type="InterPro" id="IPR001906">
    <property type="entry name" value="Terpene_synth_N"/>
</dbReference>
<evidence type="ECO:0000256" key="3">
    <source>
        <dbReference type="ARBA" id="ARBA00023239"/>
    </source>
</evidence>
<feature type="domain" description="Terpene synthase N-terminal" evidence="4">
    <location>
        <begin position="28"/>
        <end position="169"/>
    </location>
</feature>
<dbReference type="Gene3D" id="1.50.10.130">
    <property type="entry name" value="Terpene synthase, N-terminal domain"/>
    <property type="match status" value="1"/>
</dbReference>
<proteinExistence type="predicted"/>
<dbReference type="Proteomes" id="UP000585474">
    <property type="component" value="Unassembled WGS sequence"/>
</dbReference>
<evidence type="ECO:0000256" key="2">
    <source>
        <dbReference type="ARBA" id="ARBA00022842"/>
    </source>
</evidence>
<evidence type="ECO:0000256" key="1">
    <source>
        <dbReference type="ARBA" id="ARBA00022723"/>
    </source>
</evidence>
<organism evidence="6 7">
    <name type="scientific">Actinidia rufa</name>
    <dbReference type="NCBI Taxonomy" id="165716"/>
    <lineage>
        <taxon>Eukaryota</taxon>
        <taxon>Viridiplantae</taxon>
        <taxon>Streptophyta</taxon>
        <taxon>Embryophyta</taxon>
        <taxon>Tracheophyta</taxon>
        <taxon>Spermatophyta</taxon>
        <taxon>Magnoliopsida</taxon>
        <taxon>eudicotyledons</taxon>
        <taxon>Gunneridae</taxon>
        <taxon>Pentapetalae</taxon>
        <taxon>asterids</taxon>
        <taxon>Ericales</taxon>
        <taxon>Actinidiaceae</taxon>
        <taxon>Actinidia</taxon>
    </lineage>
</organism>